<keyword evidence="9" id="KW-0998">Cell outer membrane</keyword>
<comment type="subcellular location">
    <subcellularLocation>
        <location evidence="1">Cell outer membrane</location>
        <topology evidence="1">Multi-pass membrane protein</topology>
    </subcellularLocation>
</comment>
<keyword evidence="6 10" id="KW-0798">TonB box</keyword>
<feature type="chain" id="PRO_5003375680" evidence="11">
    <location>
        <begin position="20"/>
        <end position="658"/>
    </location>
</feature>
<evidence type="ECO:0000256" key="2">
    <source>
        <dbReference type="ARBA" id="ARBA00022448"/>
    </source>
</evidence>
<evidence type="ECO:0000256" key="7">
    <source>
        <dbReference type="ARBA" id="ARBA00023136"/>
    </source>
</evidence>
<evidence type="ECO:0000256" key="4">
    <source>
        <dbReference type="ARBA" id="ARBA00022692"/>
    </source>
</evidence>
<dbReference type="InterPro" id="IPR037066">
    <property type="entry name" value="Plug_dom_sf"/>
</dbReference>
<feature type="signal peptide" evidence="11">
    <location>
        <begin position="1"/>
        <end position="19"/>
    </location>
</feature>
<evidence type="ECO:0000256" key="6">
    <source>
        <dbReference type="ARBA" id="ARBA00023077"/>
    </source>
</evidence>
<dbReference type="PANTHER" id="PTHR30069:SF29">
    <property type="entry name" value="HEMOGLOBIN AND HEMOGLOBIN-HAPTOGLOBIN-BINDING PROTEIN 1-RELATED"/>
    <property type="match status" value="1"/>
</dbReference>
<dbReference type="InterPro" id="IPR036942">
    <property type="entry name" value="Beta-barrel_TonB_sf"/>
</dbReference>
<dbReference type="Gene3D" id="2.40.170.20">
    <property type="entry name" value="TonB-dependent receptor, beta-barrel domain"/>
    <property type="match status" value="1"/>
</dbReference>
<keyword evidence="7 10" id="KW-0472">Membrane</keyword>
<dbReference type="GO" id="GO:0009279">
    <property type="term" value="C:cell outer membrane"/>
    <property type="evidence" value="ECO:0007669"/>
    <property type="project" value="UniProtKB-SubCell"/>
</dbReference>
<name>F8N6U8_9BACT</name>
<keyword evidence="3" id="KW-1134">Transmembrane beta strand</keyword>
<evidence type="ECO:0000259" key="12">
    <source>
        <dbReference type="Pfam" id="PF00593"/>
    </source>
</evidence>
<feature type="domain" description="TonB-dependent receptor plug" evidence="13">
    <location>
        <begin position="54"/>
        <end position="131"/>
    </location>
</feature>
<protein>
    <submittedName>
        <fullName evidence="14">TonB-dependent receptor</fullName>
    </submittedName>
</protein>
<dbReference type="GO" id="GO:0044718">
    <property type="term" value="P:siderophore transmembrane transport"/>
    <property type="evidence" value="ECO:0007669"/>
    <property type="project" value="TreeGrafter"/>
</dbReference>
<sequence>MRKTLGCLAIILYPALAWAQQDSLPVHQLSGVEIVETHGHRALASPVPQHGFSSIDMLSMGATSITDVLNRMPGTTVRDYGGAGGMKTLAVRGFSAKYTGLVYDGLVMSDCQTGETDLSRYSLHSVNYIALTVGDAADIFLPARQSAYPALLTIETAGPTPAHRRSNLDAQIEWGSFGFVSPFLKCRKKLSRKVEISAMGEYTFAENDYPYTIHNMSETIHQRRANSRMNSVHAELDCLLTPSSLSLWRIKAYYYDNERLLPGIVKYYTTMSGESLDDRNFFMQAVGMVRNRRGDLSLKLSGRFNWMENIYHDKLYADGINDASYWQRESYASASLLYSPVGKWTFDLAADYAFNNLNSSLSTDTRPYRHSLWQSTTAKYSDGRLTFLARLLGSVFINETQSGEGAHDMSRLSPSLSVSYKLVKDRDFYVRASYKNIFRAPNFNENYYFHYGSPTLRPESTDQLNLGMTFGCQKPLYAGKVSLDAYCNRVRDMIVAVPYNMFVWTCINVEHVRSLGAELSASEEFGLGGFQVLKLQGTYSFQRVTDRTASSSPYYDYQIAYIPLHSGSMSLAWENPWINLSLHGSGVSSRWPNNSHYAGTKVPGYWIMGLTAWRGFRLVGCKWMVRVDVKNVFDKQYSIVSHYPMPGRSWMATVKCEI</sequence>
<keyword evidence="15" id="KW-1185">Reference proteome</keyword>
<dbReference type="OrthoDB" id="9762903at2"/>
<dbReference type="GO" id="GO:0015344">
    <property type="term" value="F:siderophore uptake transmembrane transporter activity"/>
    <property type="evidence" value="ECO:0007669"/>
    <property type="project" value="TreeGrafter"/>
</dbReference>
<evidence type="ECO:0000256" key="3">
    <source>
        <dbReference type="ARBA" id="ARBA00022452"/>
    </source>
</evidence>
<dbReference type="InterPro" id="IPR039426">
    <property type="entry name" value="TonB-dep_rcpt-like"/>
</dbReference>
<dbReference type="RefSeq" id="WP_007574801.1">
    <property type="nucleotide sequence ID" value="NZ_BPTS01000002.1"/>
</dbReference>
<evidence type="ECO:0000313" key="15">
    <source>
        <dbReference type="Proteomes" id="UP000002772"/>
    </source>
</evidence>
<dbReference type="Proteomes" id="UP000002772">
    <property type="component" value="Unassembled WGS sequence"/>
</dbReference>
<evidence type="ECO:0000256" key="10">
    <source>
        <dbReference type="RuleBase" id="RU003357"/>
    </source>
</evidence>
<keyword evidence="2" id="KW-0813">Transport</keyword>
<evidence type="ECO:0000259" key="13">
    <source>
        <dbReference type="Pfam" id="PF07715"/>
    </source>
</evidence>
<dbReference type="AlphaFoldDB" id="F8N6U8"/>
<dbReference type="EMBL" id="GL945017">
    <property type="protein sequence ID" value="EGN57333.1"/>
    <property type="molecule type" value="Genomic_DNA"/>
</dbReference>
<evidence type="ECO:0000313" key="14">
    <source>
        <dbReference type="EMBL" id="EGN57333.1"/>
    </source>
</evidence>
<feature type="domain" description="TonB-dependent receptor-like beta-barrel" evidence="12">
    <location>
        <begin position="240"/>
        <end position="632"/>
    </location>
</feature>
<dbReference type="InterPro" id="IPR000531">
    <property type="entry name" value="Beta-barrel_TonB"/>
</dbReference>
<accession>F8N6U8</accession>
<keyword evidence="4" id="KW-0812">Transmembrane</keyword>
<evidence type="ECO:0000256" key="1">
    <source>
        <dbReference type="ARBA" id="ARBA00004571"/>
    </source>
</evidence>
<dbReference type="InterPro" id="IPR012910">
    <property type="entry name" value="Plug_dom"/>
</dbReference>
<dbReference type="HOGENOM" id="CLU_026226_0_0_10"/>
<dbReference type="SUPFAM" id="SSF56935">
    <property type="entry name" value="Porins"/>
    <property type="match status" value="1"/>
</dbReference>
<organism evidence="14 15">
    <name type="scientific">Hallella multisaccharivorax DSM 17128</name>
    <dbReference type="NCBI Taxonomy" id="688246"/>
    <lineage>
        <taxon>Bacteria</taxon>
        <taxon>Pseudomonadati</taxon>
        <taxon>Bacteroidota</taxon>
        <taxon>Bacteroidia</taxon>
        <taxon>Bacteroidales</taxon>
        <taxon>Prevotellaceae</taxon>
        <taxon>Hallella</taxon>
    </lineage>
</organism>
<proteinExistence type="inferred from homology"/>
<gene>
    <name evidence="14" type="ORF">Premu_1930</name>
</gene>
<reference evidence="15" key="1">
    <citation type="journal article" date="2011" name="Stand. Genomic Sci.">
        <title>Non-contiguous finished genome sequence of the opportunistic oral pathogen Prevotella multisaccharivorax type strain (PPPA20).</title>
        <authorList>
            <person name="Pati A."/>
            <person name="Gronow S."/>
            <person name="Lu M."/>
            <person name="Lapidus A."/>
            <person name="Nolan M."/>
            <person name="Lucas S."/>
            <person name="Hammon N."/>
            <person name="Deshpande S."/>
            <person name="Cheng J.F."/>
            <person name="Tapia R."/>
            <person name="Han C."/>
            <person name="Goodwin L."/>
            <person name="Pitluck S."/>
            <person name="Liolios K."/>
            <person name="Pagani I."/>
            <person name="Mavromatis K."/>
            <person name="Mikhailova N."/>
            <person name="Huntemann M."/>
            <person name="Chen A."/>
            <person name="Palaniappan K."/>
            <person name="Land M."/>
            <person name="Hauser L."/>
            <person name="Detter J.C."/>
            <person name="Brambilla E.M."/>
            <person name="Rohde M."/>
            <person name="Goker M."/>
            <person name="Woyke T."/>
            <person name="Bristow J."/>
            <person name="Eisen J.A."/>
            <person name="Markowitz V."/>
            <person name="Hugenholtz P."/>
            <person name="Kyrpides N.C."/>
            <person name="Klenk H.P."/>
            <person name="Ivanova N."/>
        </authorList>
    </citation>
    <scope>NUCLEOTIDE SEQUENCE [LARGE SCALE GENOMIC DNA]</scope>
    <source>
        <strain evidence="15">DSM 17128</strain>
    </source>
</reference>
<dbReference type="STRING" id="688246.Premu_1930"/>
<dbReference type="Pfam" id="PF00593">
    <property type="entry name" value="TonB_dep_Rec_b-barrel"/>
    <property type="match status" value="1"/>
</dbReference>
<dbReference type="Pfam" id="PF07715">
    <property type="entry name" value="Plug"/>
    <property type="match status" value="1"/>
</dbReference>
<evidence type="ECO:0000256" key="11">
    <source>
        <dbReference type="SAM" id="SignalP"/>
    </source>
</evidence>
<keyword evidence="8 14" id="KW-0675">Receptor</keyword>
<evidence type="ECO:0000256" key="9">
    <source>
        <dbReference type="ARBA" id="ARBA00023237"/>
    </source>
</evidence>
<comment type="similarity">
    <text evidence="10">Belongs to the TonB-dependent receptor family.</text>
</comment>
<dbReference type="PANTHER" id="PTHR30069">
    <property type="entry name" value="TONB-DEPENDENT OUTER MEMBRANE RECEPTOR"/>
    <property type="match status" value="1"/>
</dbReference>
<evidence type="ECO:0000256" key="8">
    <source>
        <dbReference type="ARBA" id="ARBA00023170"/>
    </source>
</evidence>
<dbReference type="Gene3D" id="2.170.130.10">
    <property type="entry name" value="TonB-dependent receptor, plug domain"/>
    <property type="match status" value="1"/>
</dbReference>
<evidence type="ECO:0000256" key="5">
    <source>
        <dbReference type="ARBA" id="ARBA00022729"/>
    </source>
</evidence>
<dbReference type="eggNOG" id="COG4206">
    <property type="taxonomic scope" value="Bacteria"/>
</dbReference>
<keyword evidence="5 11" id="KW-0732">Signal</keyword>